<dbReference type="EMBL" id="VOSL01000145">
    <property type="protein sequence ID" value="TXD31817.1"/>
    <property type="molecule type" value="Genomic_DNA"/>
</dbReference>
<accession>A0A5C6X1T0</accession>
<feature type="region of interest" description="Disordered" evidence="1">
    <location>
        <begin position="108"/>
        <end position="179"/>
    </location>
</feature>
<evidence type="ECO:0000313" key="2">
    <source>
        <dbReference type="EMBL" id="TXD31817.1"/>
    </source>
</evidence>
<gene>
    <name evidence="2" type="ORF">FRC96_20315</name>
</gene>
<sequence length="660" mass="75008">MQGLNLKTHTRPAAARGARQSRWVRRLIGALICVTLVAGTASTAFALDKNQIVQMTKLGLDDRAIMGAIDSAGDDISLTAEDVEDLREQGVSDQVIDHLRRRGMIAGESAPADQAPADEEIDPLAPAPAPAPAEGESDYEREERERLEAERQAEIERRANELNAQREAEAERQRQLERAAGQLPRAAQIVRDGNNMEGARMYLEFLSYEPEQGSENWYEATFGLAKALYQEGILSGASTPLLEVLMAGADRPHFVEAFRMLEELSSRIGYNPPILEELTRFYVGDKNERFQAEFNYYMGKFFYGYNRMDLALEYLDQVPESATDYPESRYLAGVARLDPAVNDIPGALRNFEAAILAAEAAPGGNEDILQLGYLALARVFFEVGFFDVALFYYQKIPSESSRHADAVFESAWSYFMKNDFKRALGTFHTLQSPYYSQRYYPDLYILESTVYLNQCMFPKSQRALAEFKSRYLDQRPLLQAYLENTFEPEAYWQMMEDAYKPGQSAPIPRLFTNAVLESLPFYNVHRVVRALQAERAALNANISALGDFGQQVLERVEEQLELKVQEGGIIVQQRLTAVDQELENWELRSLQIEFDIDSEERQQLQQRLQNPNYEAPEAAEAGTTLMVVADDWQPWPFEGEYWLDEVASYRSQMRTECIEQ</sequence>
<name>A0A5C6X1T0_9DELT</name>
<dbReference type="RefSeq" id="WP_146977329.1">
    <property type="nucleotide sequence ID" value="NZ_VOSL01000145.1"/>
</dbReference>
<feature type="compositionally biased region" description="Basic and acidic residues" evidence="1">
    <location>
        <begin position="141"/>
        <end position="177"/>
    </location>
</feature>
<dbReference type="Proteomes" id="UP000321046">
    <property type="component" value="Unassembled WGS sequence"/>
</dbReference>
<protein>
    <recommendedName>
        <fullName evidence="4">Tetratricopeptide repeat protein</fullName>
    </recommendedName>
</protein>
<reference evidence="2 3" key="1">
    <citation type="submission" date="2019-08" db="EMBL/GenBank/DDBJ databases">
        <title>Bradymonadales sp. TMQ2.</title>
        <authorList>
            <person name="Liang Q."/>
        </authorList>
    </citation>
    <scope>NUCLEOTIDE SEQUENCE [LARGE SCALE GENOMIC DNA]</scope>
    <source>
        <strain evidence="2 3">TMQ2</strain>
    </source>
</reference>
<dbReference type="InterPro" id="IPR011990">
    <property type="entry name" value="TPR-like_helical_dom_sf"/>
</dbReference>
<evidence type="ECO:0000313" key="3">
    <source>
        <dbReference type="Proteomes" id="UP000321046"/>
    </source>
</evidence>
<dbReference type="Gene3D" id="1.25.40.10">
    <property type="entry name" value="Tetratricopeptide repeat domain"/>
    <property type="match status" value="1"/>
</dbReference>
<organism evidence="2 3">
    <name type="scientific">Lujinxingia vulgaris</name>
    <dbReference type="NCBI Taxonomy" id="2600176"/>
    <lineage>
        <taxon>Bacteria</taxon>
        <taxon>Deltaproteobacteria</taxon>
        <taxon>Bradymonadales</taxon>
        <taxon>Lujinxingiaceae</taxon>
        <taxon>Lujinxingia</taxon>
    </lineage>
</organism>
<dbReference type="SUPFAM" id="SSF48452">
    <property type="entry name" value="TPR-like"/>
    <property type="match status" value="1"/>
</dbReference>
<dbReference type="AlphaFoldDB" id="A0A5C6X1T0"/>
<evidence type="ECO:0000256" key="1">
    <source>
        <dbReference type="SAM" id="MobiDB-lite"/>
    </source>
</evidence>
<comment type="caution">
    <text evidence="2">The sequence shown here is derived from an EMBL/GenBank/DDBJ whole genome shotgun (WGS) entry which is preliminary data.</text>
</comment>
<proteinExistence type="predicted"/>
<dbReference type="OrthoDB" id="5480049at2"/>
<evidence type="ECO:0008006" key="4">
    <source>
        <dbReference type="Google" id="ProtNLM"/>
    </source>
</evidence>